<dbReference type="AlphaFoldDB" id="A0A834ZF29"/>
<accession>A0A834ZF29</accession>
<dbReference type="Proteomes" id="UP000655225">
    <property type="component" value="Unassembled WGS sequence"/>
</dbReference>
<keyword evidence="3" id="KW-1185">Reference proteome</keyword>
<protein>
    <submittedName>
        <fullName evidence="2">Uncharacterized protein</fullName>
    </submittedName>
</protein>
<dbReference type="EMBL" id="JABCRI010000005">
    <property type="protein sequence ID" value="KAF8405641.1"/>
    <property type="molecule type" value="Genomic_DNA"/>
</dbReference>
<feature type="region of interest" description="Disordered" evidence="1">
    <location>
        <begin position="77"/>
        <end position="96"/>
    </location>
</feature>
<comment type="caution">
    <text evidence="2">The sequence shown here is derived from an EMBL/GenBank/DDBJ whole genome shotgun (WGS) entry which is preliminary data.</text>
</comment>
<evidence type="ECO:0000313" key="2">
    <source>
        <dbReference type="EMBL" id="KAF8405641.1"/>
    </source>
</evidence>
<feature type="compositionally biased region" description="Polar residues" evidence="1">
    <location>
        <begin position="79"/>
        <end position="96"/>
    </location>
</feature>
<dbReference type="OrthoDB" id="79171at2759"/>
<evidence type="ECO:0000256" key="1">
    <source>
        <dbReference type="SAM" id="MobiDB-lite"/>
    </source>
</evidence>
<name>A0A834ZF29_TETSI</name>
<gene>
    <name evidence="2" type="ORF">HHK36_007717</name>
</gene>
<dbReference type="OMA" id="AHCIFLL"/>
<reference evidence="2 3" key="1">
    <citation type="submission" date="2020-04" db="EMBL/GenBank/DDBJ databases">
        <title>Plant Genome Project.</title>
        <authorList>
            <person name="Zhang R.-G."/>
        </authorList>
    </citation>
    <scope>NUCLEOTIDE SEQUENCE [LARGE SCALE GENOMIC DNA]</scope>
    <source>
        <strain evidence="2">YNK0</strain>
        <tissue evidence="2">Leaf</tissue>
    </source>
</reference>
<proteinExistence type="predicted"/>
<sequence length="96" mass="10628">MQGNEELSIDELASNLFTYKEQLQQVRKLLVDDAGNSEYADMEKELEEVIGLTEELLETAKQSEISGLGTEAIADVSPGQHQSEGTSQYKTVNLSY</sequence>
<evidence type="ECO:0000313" key="3">
    <source>
        <dbReference type="Proteomes" id="UP000655225"/>
    </source>
</evidence>
<organism evidence="2 3">
    <name type="scientific">Tetracentron sinense</name>
    <name type="common">Spur-leaf</name>
    <dbReference type="NCBI Taxonomy" id="13715"/>
    <lineage>
        <taxon>Eukaryota</taxon>
        <taxon>Viridiplantae</taxon>
        <taxon>Streptophyta</taxon>
        <taxon>Embryophyta</taxon>
        <taxon>Tracheophyta</taxon>
        <taxon>Spermatophyta</taxon>
        <taxon>Magnoliopsida</taxon>
        <taxon>Trochodendrales</taxon>
        <taxon>Trochodendraceae</taxon>
        <taxon>Tetracentron</taxon>
    </lineage>
</organism>